<sequence>MSQNITNYIGKISETIKDIESSISTINIGNIGENEDFLVYKETYEKIKSLNDNTENIISFLFDSVLIGEYLDKDIDKQLKQIRNNLTYTENIESSIPKEDKYKPILSLIEPLKNKTGEIQNIINYYLLFIEDVKTIVSNPEKDEIFILLKNKYQSNNDSEVLKLFTLNLFLCFSDILFTEKQDCYQEITSIKELLSEFKILGLDLNSQIEKMNKKASFLLFKWCKRAELSGFSMLKEDKINEYKSEISAFGKDWKSLVTYIENHYYKEEEKSLFVKKLKEAYLKIENKEFKDFTCQDIHLYIKYHKDINKNTSKLDNIISYLKDWKKKGTDDYEKSIRNIIYNYALNNRFSLFTKTCKSREKLYEEYEKIEEKDNKNYFLQYKLIDKSIELLKAELNEKNNTITIEQIEEIENYLDKIEPAYKTYKTNIEWILEHIYFIYRVSFKECIIDDIFIYSSFLLPLGNRKSKEDYERINDDFRVLKSQIDPLKRIVQFDEKREKRDTKTIELMGLFSAIIAFVMGSIPTFQYMKNIYDVGIFFVAFASSLISFLLVLLLITRKTRINRRFWYQLILIVIFYIAMIVFTTYLSSVLSR</sequence>
<reference evidence="2 3" key="1">
    <citation type="submission" date="2023-12" db="EMBL/GenBank/DDBJ databases">
        <title>Genomic sequences of Capnocytophaga and Parvimonas strains.</title>
        <authorList>
            <person name="Watt R.M."/>
            <person name="Wang M."/>
            <person name="Yang T."/>
            <person name="Tong W.M."/>
        </authorList>
    </citation>
    <scope>NUCLEOTIDE SEQUENCE [LARGE SCALE GENOMIC DNA]</scope>
    <source>
        <strain evidence="2 3">CCUG 13156</strain>
    </source>
</reference>
<dbReference type="EMBL" id="JAYKBV010000042">
    <property type="protein sequence ID" value="MEB3041929.1"/>
    <property type="molecule type" value="Genomic_DNA"/>
</dbReference>
<keyword evidence="1" id="KW-0812">Transmembrane</keyword>
<comment type="caution">
    <text evidence="2">The sequence shown here is derived from an EMBL/GenBank/DDBJ whole genome shotgun (WGS) entry which is preliminary data.</text>
</comment>
<gene>
    <name evidence="2" type="ORF">VJJ49_14715</name>
</gene>
<protein>
    <submittedName>
        <fullName evidence="2">Uncharacterized protein</fullName>
    </submittedName>
</protein>
<evidence type="ECO:0000256" key="1">
    <source>
        <dbReference type="SAM" id="Phobius"/>
    </source>
</evidence>
<keyword evidence="1" id="KW-0472">Membrane</keyword>
<keyword evidence="1" id="KW-1133">Transmembrane helix</keyword>
<feature type="transmembrane region" description="Helical" evidence="1">
    <location>
        <begin position="508"/>
        <end position="529"/>
    </location>
</feature>
<accession>A0ABU5YD93</accession>
<keyword evidence="3" id="KW-1185">Reference proteome</keyword>
<dbReference type="Proteomes" id="UP001324270">
    <property type="component" value="Unassembled WGS sequence"/>
</dbReference>
<name>A0ABU5YD93_9FLAO</name>
<proteinExistence type="predicted"/>
<organism evidence="2 3">
    <name type="scientific">Capnocytophaga gingivalis</name>
    <dbReference type="NCBI Taxonomy" id="1017"/>
    <lineage>
        <taxon>Bacteria</taxon>
        <taxon>Pseudomonadati</taxon>
        <taxon>Bacteroidota</taxon>
        <taxon>Flavobacteriia</taxon>
        <taxon>Flavobacteriales</taxon>
        <taxon>Flavobacteriaceae</taxon>
        <taxon>Capnocytophaga</taxon>
    </lineage>
</organism>
<dbReference type="RefSeq" id="WP_323980386.1">
    <property type="nucleotide sequence ID" value="NZ_JAYKBV010000042.1"/>
</dbReference>
<feature type="transmembrane region" description="Helical" evidence="1">
    <location>
        <begin position="535"/>
        <end position="555"/>
    </location>
</feature>
<evidence type="ECO:0000313" key="3">
    <source>
        <dbReference type="Proteomes" id="UP001324270"/>
    </source>
</evidence>
<evidence type="ECO:0000313" key="2">
    <source>
        <dbReference type="EMBL" id="MEB3041929.1"/>
    </source>
</evidence>
<feature type="transmembrane region" description="Helical" evidence="1">
    <location>
        <begin position="567"/>
        <end position="587"/>
    </location>
</feature>